<comment type="caution">
    <text evidence="2">The sequence shown here is derived from an EMBL/GenBank/DDBJ whole genome shotgun (WGS) entry which is preliminary data.</text>
</comment>
<name>A0A011PP02_9PROT</name>
<protein>
    <submittedName>
        <fullName evidence="2">Uncharacterized protein</fullName>
    </submittedName>
</protein>
<evidence type="ECO:0000313" key="3">
    <source>
        <dbReference type="Proteomes" id="UP000020218"/>
    </source>
</evidence>
<evidence type="ECO:0000256" key="1">
    <source>
        <dbReference type="SAM" id="MobiDB-lite"/>
    </source>
</evidence>
<reference evidence="2" key="1">
    <citation type="submission" date="2014-02" db="EMBL/GenBank/DDBJ databases">
        <title>Expanding our view of genomic diversity in Candidatus Accumulibacter clades.</title>
        <authorList>
            <person name="Skennerton C.T."/>
            <person name="Barr J.J."/>
            <person name="Slater F.R."/>
            <person name="Bond P.L."/>
            <person name="Tyson G.W."/>
        </authorList>
    </citation>
    <scope>NUCLEOTIDE SEQUENCE [LARGE SCALE GENOMIC DNA]</scope>
</reference>
<keyword evidence="3" id="KW-1185">Reference proteome</keyword>
<organism evidence="2 3">
    <name type="scientific">Candidatus Accumulibacter adjunctus</name>
    <dbReference type="NCBI Taxonomy" id="1454001"/>
    <lineage>
        <taxon>Bacteria</taxon>
        <taxon>Pseudomonadati</taxon>
        <taxon>Pseudomonadota</taxon>
        <taxon>Betaproteobacteria</taxon>
        <taxon>Candidatus Accumulibacter</taxon>
    </lineage>
</organism>
<dbReference type="PATRIC" id="fig|1454001.3.peg.1547"/>
<feature type="region of interest" description="Disordered" evidence="1">
    <location>
        <begin position="25"/>
        <end position="47"/>
    </location>
</feature>
<dbReference type="EMBL" id="JFAX01000007">
    <property type="protein sequence ID" value="EXI68019.1"/>
    <property type="molecule type" value="Genomic_DNA"/>
</dbReference>
<evidence type="ECO:0000313" key="2">
    <source>
        <dbReference type="EMBL" id="EXI68019.1"/>
    </source>
</evidence>
<gene>
    <name evidence="2" type="ORF">AW08_01624</name>
</gene>
<sequence length="47" mass="5409">MSTLWIVLGICVVFVLAAAIPLLRRDDPGRSPLPPRKETLHDWRNER</sequence>
<proteinExistence type="predicted"/>
<accession>A0A011PP02</accession>
<dbReference type="Proteomes" id="UP000020218">
    <property type="component" value="Unassembled WGS sequence"/>
</dbReference>
<dbReference type="AlphaFoldDB" id="A0A011PP02"/>